<comment type="catalytic activity">
    <reaction evidence="4">
        <text>Couples ATP hydrolysis with the unwinding of duplex DNA by translocating in the 3'-5' direction.</text>
        <dbReference type="EC" id="5.6.2.4"/>
    </reaction>
</comment>
<dbReference type="Gene3D" id="3.40.50.300">
    <property type="entry name" value="P-loop containing nucleotide triphosphate hydrolases"/>
    <property type="match status" value="1"/>
</dbReference>
<evidence type="ECO:0000256" key="4">
    <source>
        <dbReference type="ARBA" id="ARBA00034617"/>
    </source>
</evidence>
<dbReference type="GO" id="GO:0005694">
    <property type="term" value="C:chromosome"/>
    <property type="evidence" value="ECO:0007669"/>
    <property type="project" value="TreeGrafter"/>
</dbReference>
<keyword evidence="8" id="KW-1185">Reference proteome</keyword>
<evidence type="ECO:0000256" key="1">
    <source>
        <dbReference type="ARBA" id="ARBA00005446"/>
    </source>
</evidence>
<evidence type="ECO:0000256" key="2">
    <source>
        <dbReference type="ARBA" id="ARBA00023125"/>
    </source>
</evidence>
<proteinExistence type="inferred from homology"/>
<dbReference type="GO" id="GO:0043138">
    <property type="term" value="F:3'-5' DNA helicase activity"/>
    <property type="evidence" value="ECO:0007669"/>
    <property type="project" value="UniProtKB-EC"/>
</dbReference>
<evidence type="ECO:0000259" key="6">
    <source>
        <dbReference type="PROSITE" id="PS51192"/>
    </source>
</evidence>
<dbReference type="GO" id="GO:0005737">
    <property type="term" value="C:cytoplasm"/>
    <property type="evidence" value="ECO:0007669"/>
    <property type="project" value="TreeGrafter"/>
</dbReference>
<dbReference type="PANTHER" id="PTHR13710:SF105">
    <property type="entry name" value="ATP-DEPENDENT DNA HELICASE Q1"/>
    <property type="match status" value="1"/>
</dbReference>
<comment type="similarity">
    <text evidence="1">Belongs to the helicase family. RecQ subfamily.</text>
</comment>
<dbReference type="AlphaFoldDB" id="A0A2S4V8K1"/>
<evidence type="ECO:0000256" key="5">
    <source>
        <dbReference type="ARBA" id="ARBA00034808"/>
    </source>
</evidence>
<organism evidence="7 8">
    <name type="scientific">Puccinia striiformis</name>
    <dbReference type="NCBI Taxonomy" id="27350"/>
    <lineage>
        <taxon>Eukaryota</taxon>
        <taxon>Fungi</taxon>
        <taxon>Dikarya</taxon>
        <taxon>Basidiomycota</taxon>
        <taxon>Pucciniomycotina</taxon>
        <taxon>Pucciniomycetes</taxon>
        <taxon>Pucciniales</taxon>
        <taxon>Pucciniaceae</taxon>
        <taxon>Puccinia</taxon>
    </lineage>
</organism>
<dbReference type="GO" id="GO:0009378">
    <property type="term" value="F:four-way junction helicase activity"/>
    <property type="evidence" value="ECO:0007669"/>
    <property type="project" value="TreeGrafter"/>
</dbReference>
<dbReference type="Proteomes" id="UP000239156">
    <property type="component" value="Unassembled WGS sequence"/>
</dbReference>
<gene>
    <name evidence="7" type="ORF">PSTT_09406</name>
</gene>
<dbReference type="EMBL" id="PKSL01000093">
    <property type="protein sequence ID" value="POW05827.1"/>
    <property type="molecule type" value="Genomic_DNA"/>
</dbReference>
<accession>A0A2S4V8K1</accession>
<evidence type="ECO:0000313" key="7">
    <source>
        <dbReference type="EMBL" id="POW05827.1"/>
    </source>
</evidence>
<sequence>MTSPEVLLNNAMFRRAFFDKQFQSKLVLSVVDEAHMIYIWGLVASGLGKKITSHVKLQDRGVFRPSYGDLGARLLAAHGVPILLLSATCPIAIDKILASLRILPEDMTIIRVNLLVQKFD</sequence>
<dbReference type="InterPro" id="IPR027417">
    <property type="entry name" value="P-loop_NTPase"/>
</dbReference>
<dbReference type="GO" id="GO:0003677">
    <property type="term" value="F:DNA binding"/>
    <property type="evidence" value="ECO:0007669"/>
    <property type="project" value="UniProtKB-KW"/>
</dbReference>
<reference evidence="7" key="1">
    <citation type="submission" date="2017-12" db="EMBL/GenBank/DDBJ databases">
        <title>Gene loss provides genomic basis for host adaptation in cereal stripe rust fungi.</title>
        <authorList>
            <person name="Xia C."/>
        </authorList>
    </citation>
    <scope>NUCLEOTIDE SEQUENCE [LARGE SCALE GENOMIC DNA]</scope>
    <source>
        <strain evidence="7">93-210</strain>
    </source>
</reference>
<protein>
    <recommendedName>
        <fullName evidence="5">DNA 3'-5' helicase</fullName>
        <ecNumber evidence="5">5.6.2.4</ecNumber>
    </recommendedName>
</protein>
<dbReference type="PROSITE" id="PS51192">
    <property type="entry name" value="HELICASE_ATP_BIND_1"/>
    <property type="match status" value="1"/>
</dbReference>
<feature type="domain" description="Helicase ATP-binding" evidence="6">
    <location>
        <begin position="1"/>
        <end position="107"/>
    </location>
</feature>
<dbReference type="EC" id="5.6.2.4" evidence="5"/>
<evidence type="ECO:0000313" key="8">
    <source>
        <dbReference type="Proteomes" id="UP000239156"/>
    </source>
</evidence>
<name>A0A2S4V8K1_9BASI</name>
<dbReference type="GO" id="GO:0000724">
    <property type="term" value="P:double-strand break repair via homologous recombination"/>
    <property type="evidence" value="ECO:0007669"/>
    <property type="project" value="TreeGrafter"/>
</dbReference>
<keyword evidence="3" id="KW-0413">Isomerase</keyword>
<dbReference type="VEuPathDB" id="FungiDB:PSTT_09406"/>
<keyword evidence="2" id="KW-0238">DNA-binding</keyword>
<dbReference type="InterPro" id="IPR014001">
    <property type="entry name" value="Helicase_ATP-bd"/>
</dbReference>
<dbReference type="PANTHER" id="PTHR13710">
    <property type="entry name" value="DNA HELICASE RECQ FAMILY MEMBER"/>
    <property type="match status" value="1"/>
</dbReference>
<comment type="caution">
    <text evidence="7">The sequence shown here is derived from an EMBL/GenBank/DDBJ whole genome shotgun (WGS) entry which is preliminary data.</text>
</comment>
<evidence type="ECO:0000256" key="3">
    <source>
        <dbReference type="ARBA" id="ARBA00023235"/>
    </source>
</evidence>